<accession>A0ACC2XDG3</accession>
<evidence type="ECO:0000313" key="1">
    <source>
        <dbReference type="EMBL" id="KAJ9122078.1"/>
    </source>
</evidence>
<protein>
    <submittedName>
        <fullName evidence="1">Uncharacterized protein</fullName>
    </submittedName>
</protein>
<dbReference type="EMBL" id="JASBWV010000015">
    <property type="protein sequence ID" value="KAJ9122078.1"/>
    <property type="molecule type" value="Genomic_DNA"/>
</dbReference>
<organism evidence="1 2">
    <name type="scientific">Naganishia onofrii</name>
    <dbReference type="NCBI Taxonomy" id="1851511"/>
    <lineage>
        <taxon>Eukaryota</taxon>
        <taxon>Fungi</taxon>
        <taxon>Dikarya</taxon>
        <taxon>Basidiomycota</taxon>
        <taxon>Agaricomycotina</taxon>
        <taxon>Tremellomycetes</taxon>
        <taxon>Filobasidiales</taxon>
        <taxon>Filobasidiaceae</taxon>
        <taxon>Naganishia</taxon>
    </lineage>
</organism>
<keyword evidence="2" id="KW-1185">Reference proteome</keyword>
<dbReference type="Proteomes" id="UP001234202">
    <property type="component" value="Unassembled WGS sequence"/>
</dbReference>
<reference evidence="1" key="1">
    <citation type="submission" date="2023-04" db="EMBL/GenBank/DDBJ databases">
        <title>Draft Genome sequencing of Naganishia species isolated from polar environments using Oxford Nanopore Technology.</title>
        <authorList>
            <person name="Leo P."/>
            <person name="Venkateswaran K."/>
        </authorList>
    </citation>
    <scope>NUCLEOTIDE SEQUENCE</scope>
    <source>
        <strain evidence="1">DBVPG 5303</strain>
    </source>
</reference>
<gene>
    <name evidence="1" type="ORF">QFC24_004305</name>
</gene>
<proteinExistence type="predicted"/>
<name>A0ACC2XDG3_9TREE</name>
<comment type="caution">
    <text evidence="1">The sequence shown here is derived from an EMBL/GenBank/DDBJ whole genome shotgun (WGS) entry which is preliminary data.</text>
</comment>
<sequence length="537" mass="58711">MLKVAGDKLNVIVNTVEERLEMDVNQVEAHGEDVVFNRVKERRAASAATQQDRHAVNEPIPIHSQAQPGSSPIDRGASKLEEERRSVAKWEQQKNGEGISLGPEAVRQAGSSAVSAEFQINPSSPSSKTTITPIERPENSPLTDLEVRLDTAKAVDLFTMQLKASSTSSDYAGRQVNHTVIHFNPTSTKRQVVHKRAHIFVLSDLFLMCERMSATEKAEKAKEVWANNPNRVGDGGPLPEMFLLYPPLAGRHLSVLSGGVETELIVTVMKRETFLLKFDDRQSREDTLKALQDCIDFASSVSRSGTSRSAINSPQLDGSMINDNRQNGQRYLQQGASQDTALYHGPTGASFSHAAHNLATPPPQCSHSAEVYGDNGRNSSAAAGRPRIPSADNSRHMREMQSEPDSPVDDTQQAKAGPAVVAARLKCKVFLKHGHQQWKPLGPARLQLYIQQGTNIKQLVVEADTREKTMLISTIVLTDGVERVAKTGVAVEISDGQGKRAGLIYMLKCEDEESAGELFSRLISGSDRARSLSVSRK</sequence>
<evidence type="ECO:0000313" key="2">
    <source>
        <dbReference type="Proteomes" id="UP001234202"/>
    </source>
</evidence>